<reference evidence="2 3" key="1">
    <citation type="submission" date="2015-07" db="EMBL/GenBank/DDBJ databases">
        <title>High-quality genome of monoxenous trypanosomatid Leptomonas pyrrhocoris.</title>
        <authorList>
            <person name="Flegontov P."/>
            <person name="Butenko A."/>
            <person name="Firsov S."/>
            <person name="Vlcek C."/>
            <person name="Logacheva M.D."/>
            <person name="Field M."/>
            <person name="Filatov D."/>
            <person name="Flegontova O."/>
            <person name="Gerasimov E."/>
            <person name="Jackson A.P."/>
            <person name="Kelly S."/>
            <person name="Opperdoes F."/>
            <person name="O'Reilly A."/>
            <person name="Votypka J."/>
            <person name="Yurchenko V."/>
            <person name="Lukes J."/>
        </authorList>
    </citation>
    <scope>NUCLEOTIDE SEQUENCE [LARGE SCALE GENOMIC DNA]</scope>
    <source>
        <strain evidence="2">H10</strain>
    </source>
</reference>
<feature type="compositionally biased region" description="Low complexity" evidence="1">
    <location>
        <begin position="343"/>
        <end position="353"/>
    </location>
</feature>
<dbReference type="InterPro" id="IPR029024">
    <property type="entry name" value="TerB-like"/>
</dbReference>
<protein>
    <submittedName>
        <fullName evidence="2">Uncharacterized protein</fullName>
    </submittedName>
</protein>
<dbReference type="Gene3D" id="1.10.3680.10">
    <property type="entry name" value="TerB-like"/>
    <property type="match status" value="1"/>
</dbReference>
<feature type="region of interest" description="Disordered" evidence="1">
    <location>
        <begin position="120"/>
        <end position="185"/>
    </location>
</feature>
<dbReference type="VEuPathDB" id="TriTrypDB:LpyrH10_03_2450"/>
<dbReference type="OrthoDB" id="266799at2759"/>
<dbReference type="EMBL" id="LGTL01000003">
    <property type="protein sequence ID" value="KPA83936.1"/>
    <property type="molecule type" value="Genomic_DNA"/>
</dbReference>
<feature type="compositionally biased region" description="Basic and acidic residues" evidence="1">
    <location>
        <begin position="315"/>
        <end position="331"/>
    </location>
</feature>
<dbReference type="Proteomes" id="UP000037923">
    <property type="component" value="Unassembled WGS sequence"/>
</dbReference>
<dbReference type="GeneID" id="26902389"/>
<dbReference type="RefSeq" id="XP_015662375.1">
    <property type="nucleotide sequence ID" value="XM_015798897.1"/>
</dbReference>
<proteinExistence type="predicted"/>
<evidence type="ECO:0000313" key="3">
    <source>
        <dbReference type="Proteomes" id="UP000037923"/>
    </source>
</evidence>
<feature type="compositionally biased region" description="Polar residues" evidence="1">
    <location>
        <begin position="137"/>
        <end position="151"/>
    </location>
</feature>
<keyword evidence="3" id="KW-1185">Reference proteome</keyword>
<evidence type="ECO:0000256" key="1">
    <source>
        <dbReference type="SAM" id="MobiDB-lite"/>
    </source>
</evidence>
<comment type="caution">
    <text evidence="2">The sequence shown here is derived from an EMBL/GenBank/DDBJ whole genome shotgun (WGS) entry which is preliminary data.</text>
</comment>
<name>A0A0M9G7H2_LEPPY</name>
<dbReference type="RefSeq" id="XP_015662376.1">
    <property type="nucleotide sequence ID" value="XM_015798898.1"/>
</dbReference>
<dbReference type="SUPFAM" id="SSF158682">
    <property type="entry name" value="TerB-like"/>
    <property type="match status" value="1"/>
</dbReference>
<dbReference type="EMBL" id="LGTL01000003">
    <property type="protein sequence ID" value="KPA83937.1"/>
    <property type="molecule type" value="Genomic_DNA"/>
</dbReference>
<feature type="compositionally biased region" description="Polar residues" evidence="1">
    <location>
        <begin position="298"/>
        <end position="312"/>
    </location>
</feature>
<evidence type="ECO:0000313" key="2">
    <source>
        <dbReference type="EMBL" id="KPA83936.1"/>
    </source>
</evidence>
<sequence>MFKLSRPARSSRYTPIVGCAFLIEALYGSKYSANLGAYNMPYVYVKTILLCATGHGLEVREGRYLHGLIELLLPSKVSQDNLTKLELLQFVDALPMNRMLEGLAGESEEEVQTTMALMLGSGTEDLPPPLPLRHHQQYNPSYDNNSRSSRPGSEVGQAEEAEGERPCAAGPPSPPESTAAALRRHQREAADDAAAIESILSFVSPATFPSSMARVLIYDAVCTCVADGLYSVKEKERVALVSSHIGLSTAVRGQIEKLALQEKVLSIRKRRLLRLQPPPQPPLLSHAPQAEETEGKLSRQTSNVPSHSNSPGTEGGREDRELSSREHRWGTREPQMMVRDTAAAEAVAAGGSAEDVEEVKKIEAAKRLLRRARRRQQRHNFLVADG</sequence>
<organism evidence="2 3">
    <name type="scientific">Leptomonas pyrrhocoris</name>
    <name type="common">Firebug parasite</name>
    <dbReference type="NCBI Taxonomy" id="157538"/>
    <lineage>
        <taxon>Eukaryota</taxon>
        <taxon>Discoba</taxon>
        <taxon>Euglenozoa</taxon>
        <taxon>Kinetoplastea</taxon>
        <taxon>Metakinetoplastina</taxon>
        <taxon>Trypanosomatida</taxon>
        <taxon>Trypanosomatidae</taxon>
        <taxon>Leishmaniinae</taxon>
        <taxon>Leptomonas</taxon>
    </lineage>
</organism>
<dbReference type="AlphaFoldDB" id="A0A0M9G7H2"/>
<feature type="region of interest" description="Disordered" evidence="1">
    <location>
        <begin position="275"/>
        <end position="354"/>
    </location>
</feature>
<accession>A0A0M9G7H2</accession>
<dbReference type="OMA" id="YTPVVGC"/>
<gene>
    <name evidence="2" type="ORF">ABB37_02094</name>
</gene>